<dbReference type="Proteomes" id="UP000285138">
    <property type="component" value="Unassembled WGS sequence"/>
</dbReference>
<proteinExistence type="predicted"/>
<protein>
    <recommendedName>
        <fullName evidence="3">Histone deacetylase</fullName>
    </recommendedName>
</protein>
<evidence type="ECO:0000313" key="1">
    <source>
        <dbReference type="EMBL" id="RQD72905.1"/>
    </source>
</evidence>
<name>A0A424Y9B4_9FIRM</name>
<sequence>MRVNFRDSYKKDDYIWYASYGSNMCRDRFLCYLEGGRPPGSSREERGCRDSSPPLKDKSISIPYPLYFAHYSGRWKGGVAFIGHKKTRAEKVTLGRKYLIKKEQFREVLAQENSLSGILEEHIDYQELVKKGIKQTFKSLYGSLVYLGKYRDCLIFTFTSGQDLLSSENISSPAVFSSPSESYLQTLMKGLRETYSLTPDELTSYFGGVPGVQGNYTREELRRLALEVP</sequence>
<gene>
    <name evidence="1" type="ORF">D5R97_10110</name>
</gene>
<evidence type="ECO:0000313" key="2">
    <source>
        <dbReference type="Proteomes" id="UP000285138"/>
    </source>
</evidence>
<dbReference type="AlphaFoldDB" id="A0A424Y9B4"/>
<accession>A0A424Y9B4</accession>
<organism evidence="1 2">
    <name type="scientific">Candidatus Syntrophonatronum acetioxidans</name>
    <dbReference type="NCBI Taxonomy" id="1795816"/>
    <lineage>
        <taxon>Bacteria</taxon>
        <taxon>Bacillati</taxon>
        <taxon>Bacillota</taxon>
        <taxon>Clostridia</taxon>
        <taxon>Eubacteriales</taxon>
        <taxon>Syntrophomonadaceae</taxon>
        <taxon>Candidatus Syntrophonatronum</taxon>
    </lineage>
</organism>
<evidence type="ECO:0008006" key="3">
    <source>
        <dbReference type="Google" id="ProtNLM"/>
    </source>
</evidence>
<dbReference type="EMBL" id="QZAA01000288">
    <property type="protein sequence ID" value="RQD72905.1"/>
    <property type="molecule type" value="Genomic_DNA"/>
</dbReference>
<reference evidence="1 2" key="1">
    <citation type="submission" date="2018-08" db="EMBL/GenBank/DDBJ databases">
        <title>The metabolism and importance of syntrophic acetate oxidation coupled to methane or sulfide production in haloalkaline environments.</title>
        <authorList>
            <person name="Timmers P.H.A."/>
            <person name="Vavourakis C.D."/>
            <person name="Sorokin D.Y."/>
            <person name="Sinninghe Damste J.S."/>
            <person name="Muyzer G."/>
            <person name="Stams A.J.M."/>
            <person name="Plugge C.M."/>
        </authorList>
    </citation>
    <scope>NUCLEOTIDE SEQUENCE [LARGE SCALE GENOMIC DNA]</scope>
    <source>
        <strain evidence="1">MSAO_Bac1</strain>
    </source>
</reference>
<dbReference type="Gene3D" id="3.10.490.10">
    <property type="entry name" value="Gamma-glutamyl cyclotransferase-like"/>
    <property type="match status" value="1"/>
</dbReference>
<comment type="caution">
    <text evidence="1">The sequence shown here is derived from an EMBL/GenBank/DDBJ whole genome shotgun (WGS) entry which is preliminary data.</text>
</comment>